<dbReference type="PRINTS" id="PR01774">
    <property type="entry name" value="EXFOLTOXIN"/>
</dbReference>
<dbReference type="Pfam" id="PF13365">
    <property type="entry name" value="Trypsin_2"/>
    <property type="match status" value="1"/>
</dbReference>
<comment type="caution">
    <text evidence="1">The sequence shown here is derived from an EMBL/GenBank/DDBJ whole genome shotgun (WGS) entry which is preliminary data.</text>
</comment>
<reference evidence="1 2" key="1">
    <citation type="journal article" date="2016" name="Nat. Commun.">
        <title>Thousands of microbial genomes shed light on interconnected biogeochemical processes in an aquifer system.</title>
        <authorList>
            <person name="Anantharaman K."/>
            <person name="Brown C.T."/>
            <person name="Hug L.A."/>
            <person name="Sharon I."/>
            <person name="Castelle C.J."/>
            <person name="Probst A.J."/>
            <person name="Thomas B.C."/>
            <person name="Singh A."/>
            <person name="Wilkins M.J."/>
            <person name="Karaoz U."/>
            <person name="Brodie E.L."/>
            <person name="Williams K.H."/>
            <person name="Hubbard S.S."/>
            <person name="Banfield J.F."/>
        </authorList>
    </citation>
    <scope>NUCLEOTIDE SEQUENCE [LARGE SCALE GENOMIC DNA]</scope>
</reference>
<dbReference type="InterPro" id="IPR009003">
    <property type="entry name" value="Peptidase_S1_PA"/>
</dbReference>
<evidence type="ECO:0000313" key="1">
    <source>
        <dbReference type="EMBL" id="OGY65211.1"/>
    </source>
</evidence>
<dbReference type="GO" id="GO:0004252">
    <property type="term" value="F:serine-type endopeptidase activity"/>
    <property type="evidence" value="ECO:0007669"/>
    <property type="project" value="InterPro"/>
</dbReference>
<evidence type="ECO:0008006" key="3">
    <source>
        <dbReference type="Google" id="ProtNLM"/>
    </source>
</evidence>
<dbReference type="SUPFAM" id="SSF50494">
    <property type="entry name" value="Trypsin-like serine proteases"/>
    <property type="match status" value="1"/>
</dbReference>
<dbReference type="STRING" id="1798407.A3A16_00780"/>
<name>A0A1G1ZL10_9BACT</name>
<accession>A0A1G1ZL10</accession>
<dbReference type="Gene3D" id="2.40.10.120">
    <property type="match status" value="1"/>
</dbReference>
<protein>
    <recommendedName>
        <fullName evidence="3">Serine protease</fullName>
    </recommendedName>
</protein>
<dbReference type="InterPro" id="IPR008353">
    <property type="entry name" value="Peptidase_S1B_tx"/>
</dbReference>
<proteinExistence type="predicted"/>
<dbReference type="Proteomes" id="UP000177942">
    <property type="component" value="Unassembled WGS sequence"/>
</dbReference>
<evidence type="ECO:0000313" key="2">
    <source>
        <dbReference type="Proteomes" id="UP000177942"/>
    </source>
</evidence>
<dbReference type="PANTHER" id="PTHR22939">
    <property type="entry name" value="SERINE PROTEASE FAMILY S1C HTRA-RELATED"/>
    <property type="match status" value="1"/>
</dbReference>
<gene>
    <name evidence="1" type="ORF">A3A16_00780</name>
</gene>
<dbReference type="AlphaFoldDB" id="A0A1G1ZL10"/>
<sequence length="242" mass="27335">MIAALTLSILLQLTPQEIYDRADWWVHLEVTVDETSPSGTRSLTGWSGGFIIDDRGAKLVITVAHIEGRGQTARRIMVHFRDYLRLEPQPAYIYSRHQSYDIAALRFSDENFVFPGQVARLGSAYRLRRGDQLVSLGSPMPLDERFYLSQGVFNELAARGTEIRHTCLTTYGNSGGPLVNMNGEVVGMNFRFTKADEGEHSPLDSTVLLPHHGTPCPYSIWSTARPIDLIRDTLPYLRRRTR</sequence>
<dbReference type="EMBL" id="MHJJ01000014">
    <property type="protein sequence ID" value="OGY65211.1"/>
    <property type="molecule type" value="Genomic_DNA"/>
</dbReference>
<dbReference type="PANTHER" id="PTHR22939:SF129">
    <property type="entry name" value="SERINE PROTEASE HTRA2, MITOCHONDRIAL"/>
    <property type="match status" value="1"/>
</dbReference>
<dbReference type="GO" id="GO:0006508">
    <property type="term" value="P:proteolysis"/>
    <property type="evidence" value="ECO:0007669"/>
    <property type="project" value="InterPro"/>
</dbReference>
<organism evidence="1 2">
    <name type="scientific">Candidatus Harrisonbacteria bacterium RIFCSPLOWO2_01_FULL_44_18</name>
    <dbReference type="NCBI Taxonomy" id="1798407"/>
    <lineage>
        <taxon>Bacteria</taxon>
        <taxon>Candidatus Harrisoniibacteriota</taxon>
    </lineage>
</organism>